<protein>
    <submittedName>
        <fullName evidence="3">Aste57867_11630 protein</fullName>
    </submittedName>
</protein>
<feature type="region of interest" description="Disordered" evidence="1">
    <location>
        <begin position="272"/>
        <end position="300"/>
    </location>
</feature>
<feature type="region of interest" description="Disordered" evidence="1">
    <location>
        <begin position="1"/>
        <end position="28"/>
    </location>
</feature>
<feature type="compositionally biased region" description="Low complexity" evidence="1">
    <location>
        <begin position="78"/>
        <end position="94"/>
    </location>
</feature>
<accession>A0A485KU17</accession>
<dbReference type="EMBL" id="CAADRA010005317">
    <property type="protein sequence ID" value="VFT88488.1"/>
    <property type="molecule type" value="Genomic_DNA"/>
</dbReference>
<feature type="compositionally biased region" description="Basic and acidic residues" evidence="1">
    <location>
        <begin position="142"/>
        <end position="152"/>
    </location>
</feature>
<feature type="compositionally biased region" description="Basic and acidic residues" evidence="1">
    <location>
        <begin position="1"/>
        <end position="10"/>
    </location>
</feature>
<feature type="compositionally biased region" description="Low complexity" evidence="1">
    <location>
        <begin position="18"/>
        <end position="28"/>
    </location>
</feature>
<gene>
    <name evidence="3" type="primary">Aste57867_11630</name>
    <name evidence="2" type="ORF">As57867_011587</name>
    <name evidence="3" type="ORF">ASTE57867_11630</name>
</gene>
<feature type="region of interest" description="Disordered" evidence="1">
    <location>
        <begin position="72"/>
        <end position="255"/>
    </location>
</feature>
<feature type="compositionally biased region" description="Low complexity" evidence="1">
    <location>
        <begin position="162"/>
        <end position="175"/>
    </location>
</feature>
<dbReference type="EMBL" id="VJMH01005296">
    <property type="protein sequence ID" value="KAF0697703.1"/>
    <property type="molecule type" value="Genomic_DNA"/>
</dbReference>
<dbReference type="AlphaFoldDB" id="A0A485KU17"/>
<keyword evidence="4" id="KW-1185">Reference proteome</keyword>
<evidence type="ECO:0000313" key="3">
    <source>
        <dbReference type="EMBL" id="VFT88488.1"/>
    </source>
</evidence>
<reference evidence="3 4" key="1">
    <citation type="submission" date="2019-03" db="EMBL/GenBank/DDBJ databases">
        <authorList>
            <person name="Gaulin E."/>
            <person name="Dumas B."/>
        </authorList>
    </citation>
    <scope>NUCLEOTIDE SEQUENCE [LARGE SCALE GENOMIC DNA]</scope>
    <source>
        <strain evidence="3">CBS 568.67</strain>
    </source>
</reference>
<name>A0A485KU17_9STRA</name>
<evidence type="ECO:0000313" key="2">
    <source>
        <dbReference type="EMBL" id="KAF0697703.1"/>
    </source>
</evidence>
<proteinExistence type="predicted"/>
<dbReference type="Proteomes" id="UP000332933">
    <property type="component" value="Unassembled WGS sequence"/>
</dbReference>
<sequence>MVESEKDAKAVIRRMRMQPPSSSSSTPQTVQTFNQLIIAAKVDVVAGDAAAKDELQYYRNLLDLKGKPGAMGLARGKSPPTSMPMVPSTIKLPSLTPPPPKKVPKGATTAPQPPVSNQIQERQTDEGLIDMPSKEKRKKVAPKKEVAKKEPVVAKAPPPGAVAPSPTLAAPPTALDKGRQPSRRTVEAEPVHPEPELKPKGSGATIKQQSSEKTRKKSTSSAADNQTKDSHVLTQSDPAKKMAKKPSLKSVQALTNKPPTVVSTMDCVASFDDDEPEMDAAPVFQDDMMGGGYGSDDDSF</sequence>
<evidence type="ECO:0000256" key="1">
    <source>
        <dbReference type="SAM" id="MobiDB-lite"/>
    </source>
</evidence>
<reference evidence="2" key="2">
    <citation type="submission" date="2019-06" db="EMBL/GenBank/DDBJ databases">
        <title>Genomics analysis of Aphanomyces spp. identifies a new class of oomycete effector associated with host adaptation.</title>
        <authorList>
            <person name="Gaulin E."/>
        </authorList>
    </citation>
    <scope>NUCLEOTIDE SEQUENCE</scope>
    <source>
        <strain evidence="2">CBS 578.67</strain>
    </source>
</reference>
<evidence type="ECO:0000313" key="4">
    <source>
        <dbReference type="Proteomes" id="UP000332933"/>
    </source>
</evidence>
<feature type="compositionally biased region" description="Basic and acidic residues" evidence="1">
    <location>
        <begin position="176"/>
        <end position="199"/>
    </location>
</feature>
<organism evidence="3 4">
    <name type="scientific">Aphanomyces stellatus</name>
    <dbReference type="NCBI Taxonomy" id="120398"/>
    <lineage>
        <taxon>Eukaryota</taxon>
        <taxon>Sar</taxon>
        <taxon>Stramenopiles</taxon>
        <taxon>Oomycota</taxon>
        <taxon>Saprolegniomycetes</taxon>
        <taxon>Saprolegniales</taxon>
        <taxon>Verrucalvaceae</taxon>
        <taxon>Aphanomyces</taxon>
    </lineage>
</organism>